<protein>
    <submittedName>
        <fullName evidence="3">ParB-like chromosome segregation protein Spo0J</fullName>
    </submittedName>
</protein>
<organism evidence="3 4">
    <name type="scientific">Actinophytocola algeriensis</name>
    <dbReference type="NCBI Taxonomy" id="1768010"/>
    <lineage>
        <taxon>Bacteria</taxon>
        <taxon>Bacillati</taxon>
        <taxon>Actinomycetota</taxon>
        <taxon>Actinomycetes</taxon>
        <taxon>Pseudonocardiales</taxon>
        <taxon>Pseudonocardiaceae</taxon>
    </lineage>
</organism>
<dbReference type="SUPFAM" id="SSF110849">
    <property type="entry name" value="ParB/Sulfiredoxin"/>
    <property type="match status" value="1"/>
</dbReference>
<dbReference type="RefSeq" id="WP_311771480.1">
    <property type="nucleotide sequence ID" value="NZ_JACHJQ010000010.1"/>
</dbReference>
<dbReference type="InterPro" id="IPR036086">
    <property type="entry name" value="ParB/Sulfiredoxin_sf"/>
</dbReference>
<dbReference type="InterPro" id="IPR003115">
    <property type="entry name" value="ParB_N"/>
</dbReference>
<feature type="domain" description="ParB-like N-terminal" evidence="2">
    <location>
        <begin position="18"/>
        <end position="102"/>
    </location>
</feature>
<evidence type="ECO:0000259" key="2">
    <source>
        <dbReference type="SMART" id="SM00470"/>
    </source>
</evidence>
<feature type="compositionally biased region" description="Basic and acidic residues" evidence="1">
    <location>
        <begin position="30"/>
        <end position="46"/>
    </location>
</feature>
<dbReference type="SMART" id="SM00470">
    <property type="entry name" value="ParB"/>
    <property type="match status" value="1"/>
</dbReference>
<evidence type="ECO:0000256" key="1">
    <source>
        <dbReference type="SAM" id="MobiDB-lite"/>
    </source>
</evidence>
<dbReference type="Proteomes" id="UP000520767">
    <property type="component" value="Unassembled WGS sequence"/>
</dbReference>
<dbReference type="AlphaFoldDB" id="A0A7W7QDU4"/>
<reference evidence="3 4" key="1">
    <citation type="submission" date="2020-08" db="EMBL/GenBank/DDBJ databases">
        <title>Genomic Encyclopedia of Type Strains, Phase III (KMG-III): the genomes of soil and plant-associated and newly described type strains.</title>
        <authorList>
            <person name="Whitman W."/>
        </authorList>
    </citation>
    <scope>NUCLEOTIDE SEQUENCE [LARGE SCALE GENOMIC DNA]</scope>
    <source>
        <strain evidence="3 4">CECT 8960</strain>
    </source>
</reference>
<dbReference type="EMBL" id="JACHJQ010000010">
    <property type="protein sequence ID" value="MBB4911633.1"/>
    <property type="molecule type" value="Genomic_DNA"/>
</dbReference>
<name>A0A7W7QDU4_9PSEU</name>
<evidence type="ECO:0000313" key="3">
    <source>
        <dbReference type="EMBL" id="MBB4911633.1"/>
    </source>
</evidence>
<evidence type="ECO:0000313" key="4">
    <source>
        <dbReference type="Proteomes" id="UP000520767"/>
    </source>
</evidence>
<proteinExistence type="predicted"/>
<sequence length="325" mass="35449">MLPVAGGPPRDDGRFSPAVVPVGVLRPADSPRLRGENAAHSRKIADSGEPLPPILVHRQTMRVIDGTHRLRAARLRGDETVAVRFFSGGEDIAFVLAVESNLTHGLPLTQADREAAAARIVAAFPEWSDRAIAESTGLTGKSVRAIRRCAAAELPQPHARLGRDGRVRPISSAEGRRLASRVIAARPEASLREVAKIAGISPGTVRDVRRRMQAGEDPIPERQLARERGTKDAAPVASVRDRFAWLRVLKDDPSLRFSDGGRDLLRWLDGHDIDRAGWEKAAEAVPAHCATIVAELARRWAREWQEFAEEVEQAPGRPELRSSAG</sequence>
<accession>A0A7W7QDU4</accession>
<feature type="region of interest" description="Disordered" evidence="1">
    <location>
        <begin position="30"/>
        <end position="51"/>
    </location>
</feature>
<comment type="caution">
    <text evidence="3">The sequence shown here is derived from an EMBL/GenBank/DDBJ whole genome shotgun (WGS) entry which is preliminary data.</text>
</comment>
<keyword evidence="4" id="KW-1185">Reference proteome</keyword>
<gene>
    <name evidence="3" type="ORF">FHR82_007903</name>
</gene>